<gene>
    <name evidence="2" type="ORF">CPAV1605_756</name>
</gene>
<feature type="transmembrane region" description="Helical" evidence="1">
    <location>
        <begin position="12"/>
        <end position="32"/>
    </location>
</feature>
<organism evidence="2">
    <name type="scientific">seawater metagenome</name>
    <dbReference type="NCBI Taxonomy" id="1561972"/>
    <lineage>
        <taxon>unclassified sequences</taxon>
        <taxon>metagenomes</taxon>
        <taxon>ecological metagenomes</taxon>
    </lineage>
</organism>
<keyword evidence="1" id="KW-1133">Transmembrane helix</keyword>
<keyword evidence="1" id="KW-0472">Membrane</keyword>
<accession>A0A5E8CIJ3</accession>
<dbReference type="EMBL" id="CABVLZ010000003">
    <property type="protein sequence ID" value="VVU95031.1"/>
    <property type="molecule type" value="Genomic_DNA"/>
</dbReference>
<name>A0A5E8CIJ3_9ZZZZ</name>
<evidence type="ECO:0000313" key="2">
    <source>
        <dbReference type="EMBL" id="VVU95031.1"/>
    </source>
</evidence>
<keyword evidence="1" id="KW-0812">Transmembrane</keyword>
<sequence length="269" mass="31822">MLNKIIQFIRIFFFICCLLIFIILINIGHYFYSKNNDNKMREKYIDWSSSWLFYGIDISLGSNFVFNPHNLLISEISLMNSNHIHTNDLISLFYLFRKNKILGKQICSLSTTKNIGDLDHKILSMIQAIKLEHDSNDLNRIKEKFKIWKKRSYPSILITFFEGVCLKDLPNNDGINKPKSAGFYTCLSQNPNSFMYDLTLVYSHNNVIINPQDPNFTFKLFHPDSKIFMDVRKYRLPAIKDYKTFIEQLYEIKKHKIEEIKSTNNLINF</sequence>
<protein>
    <submittedName>
        <fullName evidence="2">Uncharacterized protein</fullName>
    </submittedName>
</protein>
<proteinExistence type="predicted"/>
<reference evidence="2" key="1">
    <citation type="submission" date="2019-09" db="EMBL/GenBank/DDBJ databases">
        <authorList>
            <person name="Needham M D."/>
        </authorList>
    </citation>
    <scope>NUCLEOTIDE SEQUENCE</scope>
</reference>
<dbReference type="AlphaFoldDB" id="A0A5E8CIJ3"/>
<evidence type="ECO:0000256" key="1">
    <source>
        <dbReference type="SAM" id="Phobius"/>
    </source>
</evidence>